<sequence>MGNSHPHSPTPDMQADVSTAHSVVFAGSEHVNNVSNSYSEAIDVFYSEAIFKAFTPIDIDRIFLGIPPQRMDCVRSIWIDIRFAITCSLQCDGLEEIFDERTWVEAVRSFAKFPHLRDVRVSFLKDELTGGDYCAYLLERFVLPPLAALTNVPKYEFMVNFDVKGPENAPFRIKRIRPSMLR</sequence>
<accession>A0AAF0DN63</accession>
<name>A0AAF0DN63_9EURO</name>
<feature type="domain" description="DUF7730" evidence="1">
    <location>
        <begin position="38"/>
        <end position="125"/>
    </location>
</feature>
<dbReference type="EMBL" id="CP120630">
    <property type="protein sequence ID" value="WEW60456.1"/>
    <property type="molecule type" value="Genomic_DNA"/>
</dbReference>
<protein>
    <recommendedName>
        <fullName evidence="1">DUF7730 domain-containing protein</fullName>
    </recommendedName>
</protein>
<dbReference type="InterPro" id="IPR056632">
    <property type="entry name" value="DUF7730"/>
</dbReference>
<reference evidence="2" key="1">
    <citation type="submission" date="2023-03" db="EMBL/GenBank/DDBJ databases">
        <title>Emydomyces testavorans Genome Sequence.</title>
        <authorList>
            <person name="Hoyer L."/>
        </authorList>
    </citation>
    <scope>NUCLEOTIDE SEQUENCE</scope>
    <source>
        <strain evidence="2">16-2883</strain>
    </source>
</reference>
<organism evidence="2 3">
    <name type="scientific">Emydomyces testavorans</name>
    <dbReference type="NCBI Taxonomy" id="2070801"/>
    <lineage>
        <taxon>Eukaryota</taxon>
        <taxon>Fungi</taxon>
        <taxon>Dikarya</taxon>
        <taxon>Ascomycota</taxon>
        <taxon>Pezizomycotina</taxon>
        <taxon>Eurotiomycetes</taxon>
        <taxon>Eurotiomycetidae</taxon>
        <taxon>Onygenales</taxon>
        <taxon>Nannizziopsiaceae</taxon>
        <taxon>Emydomyces</taxon>
    </lineage>
</organism>
<keyword evidence="3" id="KW-1185">Reference proteome</keyword>
<evidence type="ECO:0000259" key="1">
    <source>
        <dbReference type="Pfam" id="PF24864"/>
    </source>
</evidence>
<proteinExistence type="predicted"/>
<gene>
    <name evidence="2" type="ORF">PRK78_005942</name>
</gene>
<dbReference type="Pfam" id="PF24864">
    <property type="entry name" value="DUF7730"/>
    <property type="match status" value="1"/>
</dbReference>
<evidence type="ECO:0000313" key="3">
    <source>
        <dbReference type="Proteomes" id="UP001219355"/>
    </source>
</evidence>
<dbReference type="AlphaFoldDB" id="A0AAF0DN63"/>
<dbReference type="Proteomes" id="UP001219355">
    <property type="component" value="Chromosome 4"/>
</dbReference>
<evidence type="ECO:0000313" key="2">
    <source>
        <dbReference type="EMBL" id="WEW60456.1"/>
    </source>
</evidence>